<evidence type="ECO:0000256" key="10">
    <source>
        <dbReference type="SAM" id="SignalP"/>
    </source>
</evidence>
<reference evidence="13 14" key="1">
    <citation type="submission" date="2017-02" db="EMBL/GenBank/DDBJ databases">
        <authorList>
            <person name="Peterson S.W."/>
        </authorList>
    </citation>
    <scope>NUCLEOTIDE SEQUENCE [LARGE SCALE GENOMIC DNA]</scope>
    <source>
        <strain evidence="13 14">DSM 25262</strain>
    </source>
</reference>
<feature type="signal peptide" evidence="10">
    <location>
        <begin position="1"/>
        <end position="21"/>
    </location>
</feature>
<dbReference type="InterPro" id="IPR012910">
    <property type="entry name" value="Plug_dom"/>
</dbReference>
<feature type="domain" description="TonB-dependent receptor plug" evidence="12">
    <location>
        <begin position="119"/>
        <end position="247"/>
    </location>
</feature>
<comment type="subcellular location">
    <subcellularLocation>
        <location evidence="1 8">Cell outer membrane</location>
        <topology evidence="1 8">Multi-pass membrane protein</topology>
    </subcellularLocation>
</comment>
<sequence>MSRKLLFTITMLITACYSLQAQQKVINGKVTDENGSELPGVNVLLKGTSLGTVTDQTGSYSLSVPETENTSGILTFSFIGYLSEEIAINNQTAINIQLMPDIQTLSEVVVVGYGTQRREDISGAVSSVKAADLPQVANTSIDNLLQGRAAGLNLTQRSAQPGGGLTVNIRGAISPNGNNTPLYVIDGVPVLNNGTSEPSLTDSDLGYYGGIDRNPLSSINPSDIESIDILKDASATAIYGSAAANGVVLITTKRGKAGAVTTEYRGSYTIQSPKDYYNLMNATEFMQQQNRLAGDKYLYDNGIAPYGNTDPSSVGAFVPKFTNEQIQQAGVGTDWLDKVMRNGSIQEHNISLSGGTDKAKLYTSFNYYNNKAILENSDFVRYTGRINLEQKLGGRVKFGLNLTLSQINNKNASSGANAGGVEKYNMLQSAYAYSPTVGVYDNNGNYTKTFDPLITNPVAFLSIKDKTRTSRIIASPTLEIKVTDALKANVVVGIDKQSSTRNFYLPRAVQNAQLPQGMAQLGSGSLDNYTTEAYLTYDKKVGLGNLSLVAGAGYYNSIQESFSLQAVDFFTDALDYNNIGIGANKDKAIMSSYRSPNATKISQFFRANYSLLDKYIITFTGRRDGSSTFPKDKYGFFPGISAAWRLNQEDFLKSSPLISDLKLRAGYGTVGNDRISPTNALDLYESGFYYLIGNTYYNGVTLAQVGNQNLTWETDVMINVGIDFGLWSDRISGSLEIYQRTAKDLLDFNKLPSNNADGQVAANVGSTRSRGFELSVTSRNIDNGSLRWSTTLNLSTFKSYWVERNPQVALPEYIGANDPINAVYGWRTDGIITSTADVPDYMAGAKPGNIKYIDDNGDGELNSEDVVLLGNTSPKWNIGFGNTVSYKNFDLNFFFYGFLGQSAFNNYSGFYDPLRIANSNSQNTLTDVTNIWTAENPTGTLPGVASNPYSGNNPTGTHDFYLEKASFVRLKNITLGYRLPDQLWGSKKFIQSARIFLDVQNLAVFSNYKGYDPEYTEVNPYPQALSTTFGVNLKF</sequence>
<accession>A0A1T5MJZ2</accession>
<organism evidence="13 14">
    <name type="scientific">Ohtaekwangia koreensis</name>
    <dbReference type="NCBI Taxonomy" id="688867"/>
    <lineage>
        <taxon>Bacteria</taxon>
        <taxon>Pseudomonadati</taxon>
        <taxon>Bacteroidota</taxon>
        <taxon>Cytophagia</taxon>
        <taxon>Cytophagales</taxon>
        <taxon>Fulvivirgaceae</taxon>
        <taxon>Ohtaekwangia</taxon>
    </lineage>
</organism>
<dbReference type="NCBIfam" id="TIGR04057">
    <property type="entry name" value="SusC_RagA_signa"/>
    <property type="match status" value="1"/>
</dbReference>
<dbReference type="Pfam" id="PF07715">
    <property type="entry name" value="Plug"/>
    <property type="match status" value="1"/>
</dbReference>
<dbReference type="GO" id="GO:0009279">
    <property type="term" value="C:cell outer membrane"/>
    <property type="evidence" value="ECO:0007669"/>
    <property type="project" value="UniProtKB-SubCell"/>
</dbReference>
<keyword evidence="10" id="KW-0732">Signal</keyword>
<name>A0A1T5MJZ2_9BACT</name>
<dbReference type="InterPro" id="IPR000531">
    <property type="entry name" value="Beta-barrel_TonB"/>
</dbReference>
<dbReference type="InterPro" id="IPR023996">
    <property type="entry name" value="TonB-dep_OMP_SusC/RagA"/>
</dbReference>
<evidence type="ECO:0000313" key="14">
    <source>
        <dbReference type="Proteomes" id="UP000190961"/>
    </source>
</evidence>
<proteinExistence type="inferred from homology"/>
<feature type="domain" description="TonB-dependent receptor-like beta-barrel" evidence="11">
    <location>
        <begin position="427"/>
        <end position="1002"/>
    </location>
</feature>
<dbReference type="OrthoDB" id="9768177at2"/>
<dbReference type="Pfam" id="PF13715">
    <property type="entry name" value="CarbopepD_reg_2"/>
    <property type="match status" value="1"/>
</dbReference>
<dbReference type="Gene3D" id="2.170.130.10">
    <property type="entry name" value="TonB-dependent receptor, plug domain"/>
    <property type="match status" value="1"/>
</dbReference>
<dbReference type="InterPro" id="IPR036942">
    <property type="entry name" value="Beta-barrel_TonB_sf"/>
</dbReference>
<dbReference type="RefSeq" id="WP_079690114.1">
    <property type="nucleotide sequence ID" value="NZ_FUZU01000005.1"/>
</dbReference>
<evidence type="ECO:0000256" key="3">
    <source>
        <dbReference type="ARBA" id="ARBA00022452"/>
    </source>
</evidence>
<evidence type="ECO:0000256" key="4">
    <source>
        <dbReference type="ARBA" id="ARBA00022692"/>
    </source>
</evidence>
<keyword evidence="6 8" id="KW-0472">Membrane</keyword>
<dbReference type="SUPFAM" id="SSF56935">
    <property type="entry name" value="Porins"/>
    <property type="match status" value="1"/>
</dbReference>
<dbReference type="InterPro" id="IPR008969">
    <property type="entry name" value="CarboxyPept-like_regulatory"/>
</dbReference>
<dbReference type="SUPFAM" id="SSF49464">
    <property type="entry name" value="Carboxypeptidase regulatory domain-like"/>
    <property type="match status" value="1"/>
</dbReference>
<evidence type="ECO:0000256" key="9">
    <source>
        <dbReference type="RuleBase" id="RU003357"/>
    </source>
</evidence>
<dbReference type="PROSITE" id="PS52016">
    <property type="entry name" value="TONB_DEPENDENT_REC_3"/>
    <property type="match status" value="1"/>
</dbReference>
<keyword evidence="7 8" id="KW-0998">Cell outer membrane</keyword>
<dbReference type="STRING" id="688867.SAMN05660236_5615"/>
<evidence type="ECO:0000256" key="1">
    <source>
        <dbReference type="ARBA" id="ARBA00004571"/>
    </source>
</evidence>
<evidence type="ECO:0000313" key="13">
    <source>
        <dbReference type="EMBL" id="SKC88525.1"/>
    </source>
</evidence>
<evidence type="ECO:0000256" key="7">
    <source>
        <dbReference type="ARBA" id="ARBA00023237"/>
    </source>
</evidence>
<dbReference type="Pfam" id="PF00593">
    <property type="entry name" value="TonB_dep_Rec_b-barrel"/>
    <property type="match status" value="1"/>
</dbReference>
<evidence type="ECO:0000256" key="5">
    <source>
        <dbReference type="ARBA" id="ARBA00023077"/>
    </source>
</evidence>
<dbReference type="InterPro" id="IPR037066">
    <property type="entry name" value="Plug_dom_sf"/>
</dbReference>
<evidence type="ECO:0000259" key="12">
    <source>
        <dbReference type="Pfam" id="PF07715"/>
    </source>
</evidence>
<keyword evidence="3 8" id="KW-1134">Transmembrane beta strand</keyword>
<evidence type="ECO:0000256" key="6">
    <source>
        <dbReference type="ARBA" id="ARBA00023136"/>
    </source>
</evidence>
<dbReference type="Gene3D" id="2.40.170.20">
    <property type="entry name" value="TonB-dependent receptor, beta-barrel domain"/>
    <property type="match status" value="1"/>
</dbReference>
<gene>
    <name evidence="13" type="ORF">SAMN05660236_5615</name>
</gene>
<dbReference type="Proteomes" id="UP000190961">
    <property type="component" value="Unassembled WGS sequence"/>
</dbReference>
<evidence type="ECO:0000256" key="2">
    <source>
        <dbReference type="ARBA" id="ARBA00022448"/>
    </source>
</evidence>
<evidence type="ECO:0000259" key="11">
    <source>
        <dbReference type="Pfam" id="PF00593"/>
    </source>
</evidence>
<feature type="chain" id="PRO_5013001879" evidence="10">
    <location>
        <begin position="22"/>
        <end position="1035"/>
    </location>
</feature>
<protein>
    <submittedName>
        <fullName evidence="13">TonB-linked outer membrane protein, SusC/RagA family</fullName>
    </submittedName>
</protein>
<dbReference type="InterPro" id="IPR039426">
    <property type="entry name" value="TonB-dep_rcpt-like"/>
</dbReference>
<dbReference type="InterPro" id="IPR023997">
    <property type="entry name" value="TonB-dep_OMP_SusC/RagA_CS"/>
</dbReference>
<keyword evidence="5 9" id="KW-0798">TonB box</keyword>
<keyword evidence="4 8" id="KW-0812">Transmembrane</keyword>
<dbReference type="EMBL" id="FUZU01000005">
    <property type="protein sequence ID" value="SKC88525.1"/>
    <property type="molecule type" value="Genomic_DNA"/>
</dbReference>
<dbReference type="PROSITE" id="PS51257">
    <property type="entry name" value="PROKAR_LIPOPROTEIN"/>
    <property type="match status" value="1"/>
</dbReference>
<dbReference type="NCBIfam" id="TIGR04056">
    <property type="entry name" value="OMP_RagA_SusC"/>
    <property type="match status" value="1"/>
</dbReference>
<dbReference type="AlphaFoldDB" id="A0A1T5MJZ2"/>
<dbReference type="Gene3D" id="2.60.40.1120">
    <property type="entry name" value="Carboxypeptidase-like, regulatory domain"/>
    <property type="match status" value="1"/>
</dbReference>
<evidence type="ECO:0000256" key="8">
    <source>
        <dbReference type="PROSITE-ProRule" id="PRU01360"/>
    </source>
</evidence>
<keyword evidence="2 8" id="KW-0813">Transport</keyword>
<comment type="similarity">
    <text evidence="8 9">Belongs to the TonB-dependent receptor family.</text>
</comment>
<keyword evidence="14" id="KW-1185">Reference proteome</keyword>